<evidence type="ECO:0000256" key="11">
    <source>
        <dbReference type="SAM" id="SignalP"/>
    </source>
</evidence>
<keyword evidence="6 10" id="KW-0256">Endoplasmic reticulum</keyword>
<dbReference type="GO" id="GO:0005789">
    <property type="term" value="C:endoplasmic reticulum membrane"/>
    <property type="evidence" value="ECO:0007669"/>
    <property type="project" value="UniProtKB-SubCell"/>
</dbReference>
<name>J5TPR7_TRIAS</name>
<organism evidence="12 13">
    <name type="scientific">Trichosporon asahii var. asahii (strain ATCC 90039 / CBS 2479 / JCM 2466 / KCTC 7840 / NBRC 103889/ NCYC 2677 / UAMH 7654)</name>
    <name type="common">Yeast</name>
    <dbReference type="NCBI Taxonomy" id="1186058"/>
    <lineage>
        <taxon>Eukaryota</taxon>
        <taxon>Fungi</taxon>
        <taxon>Dikarya</taxon>
        <taxon>Basidiomycota</taxon>
        <taxon>Agaricomycotina</taxon>
        <taxon>Tremellomycetes</taxon>
        <taxon>Trichosporonales</taxon>
        <taxon>Trichosporonaceae</taxon>
        <taxon>Trichosporon</taxon>
    </lineage>
</organism>
<evidence type="ECO:0000256" key="3">
    <source>
        <dbReference type="ARBA" id="ARBA00022676"/>
    </source>
</evidence>
<evidence type="ECO:0000256" key="9">
    <source>
        <dbReference type="ARBA" id="ARBA00024708"/>
    </source>
</evidence>
<feature type="transmembrane region" description="Helical" evidence="10">
    <location>
        <begin position="167"/>
        <end position="189"/>
    </location>
</feature>
<feature type="transmembrane region" description="Helical" evidence="10">
    <location>
        <begin position="287"/>
        <end position="304"/>
    </location>
</feature>
<dbReference type="HOGENOM" id="CLU_012353_0_1_1"/>
<feature type="transmembrane region" description="Helical" evidence="10">
    <location>
        <begin position="209"/>
        <end position="229"/>
    </location>
</feature>
<comment type="caution">
    <text evidence="12">The sequence shown here is derived from an EMBL/GenBank/DDBJ whole genome shotgun (WGS) entry which is preliminary data.</text>
</comment>
<feature type="chain" id="PRO_5003785645" description="Mannosyltransferase" evidence="11">
    <location>
        <begin position="17"/>
        <end position="497"/>
    </location>
</feature>
<dbReference type="OrthoDB" id="416834at2759"/>
<evidence type="ECO:0000256" key="8">
    <source>
        <dbReference type="ARBA" id="ARBA00023136"/>
    </source>
</evidence>
<dbReference type="PANTHER" id="PTHR22760">
    <property type="entry name" value="GLYCOSYLTRANSFERASE"/>
    <property type="match status" value="1"/>
</dbReference>
<keyword evidence="5 10" id="KW-0812">Transmembrane</keyword>
<keyword evidence="4" id="KW-0808">Transferase</keyword>
<protein>
    <recommendedName>
        <fullName evidence="10">Mannosyltransferase</fullName>
        <ecNumber evidence="10">2.4.1.-</ecNumber>
    </recommendedName>
</protein>
<keyword evidence="11" id="KW-0732">Signal</keyword>
<proteinExistence type="inferred from homology"/>
<sequence length="497" mass="55976">MIPNAFLVALTLRSLGLLLPHTFFQPDEFYQAFEPAYSAVFGHGFLTWEWRDLPYTATQGGSPVDLLKRAVCGGRLRSWVWPGVFMAVYKSLDMLGLQDTEWALFLSLTSLFNAHLLPRALSTSPETLLTTAALVYYPDTCSSELKAPGPENLDPVAMDRAEGKASLLVLLSATVVDYLMVGRLVLPVFTFFHQNVLRNVAAFYGGTGLAYHLVQSLPLLLFPLWYWWAKGFLAAVLPRSVTPVSLARLDVTRPMRRLGHAVCFTIAVFSLSPHSEWRFLHPLLPQLFMFALPALQADYWASMVGCFQKPGMTFRQWVRIPKRAFYLILLAPVLPFLYLNVFHGGAQVEVMNKLRRGEYGTVSKVAVLMPCHSTPWSSHLGRNITGWFLTCDPPLQSAAHHWTQQDMFYDQPVSYVQEVFPYPPMPLGAVGHQDSTPEMPSHVLLFGEALQRSQGNTTVREALGIRGYHEVDNLWNGFDVAQDEDKRRGGVRVWARQ</sequence>
<comment type="caution">
    <text evidence="10">Lacks conserved residue(s) required for the propagation of feature annotation.</text>
</comment>
<feature type="transmembrane region" description="Helical" evidence="10">
    <location>
        <begin position="324"/>
        <end position="346"/>
    </location>
</feature>
<dbReference type="InterPro" id="IPR005599">
    <property type="entry name" value="GPI_mannosylTrfase"/>
</dbReference>
<reference evidence="12 13" key="1">
    <citation type="journal article" date="2012" name="Eukaryot. Cell">
        <title>Draft genome sequence of CBS 2479, the standard type strain of Trichosporon asahii.</title>
        <authorList>
            <person name="Yang R.Y."/>
            <person name="Li H.T."/>
            <person name="Zhu H."/>
            <person name="Zhou G.P."/>
            <person name="Wang M."/>
            <person name="Wang L."/>
        </authorList>
    </citation>
    <scope>NUCLEOTIDE SEQUENCE [LARGE SCALE GENOMIC DNA]</scope>
    <source>
        <strain evidence="13">ATCC 90039 / CBS 2479 / JCM 2466 / KCTC 7840 / NCYC 2677 / UAMH 7654</strain>
    </source>
</reference>
<dbReference type="VEuPathDB" id="FungiDB:A1Q1_06714"/>
<dbReference type="KEGG" id="tasa:A1Q1_06714"/>
<keyword evidence="7 10" id="KW-1133">Transmembrane helix</keyword>
<dbReference type="GO" id="GO:0000026">
    <property type="term" value="F:alpha-1,2-mannosyltransferase activity"/>
    <property type="evidence" value="ECO:0007669"/>
    <property type="project" value="TreeGrafter"/>
</dbReference>
<comment type="function">
    <text evidence="9">Mannosyltransferase involved in glycosylphosphatidylinositol-anchor biosynthesis. Transfers the third mannose to Man2-GlcN-acyl-PI during GPI precursor assembly.</text>
</comment>
<evidence type="ECO:0000256" key="4">
    <source>
        <dbReference type="ARBA" id="ARBA00022679"/>
    </source>
</evidence>
<dbReference type="Proteomes" id="UP000002748">
    <property type="component" value="Unassembled WGS sequence"/>
</dbReference>
<evidence type="ECO:0000256" key="1">
    <source>
        <dbReference type="ARBA" id="ARBA00004477"/>
    </source>
</evidence>
<dbReference type="AlphaFoldDB" id="J5TPR7"/>
<evidence type="ECO:0000313" key="12">
    <source>
        <dbReference type="EMBL" id="EJT52001.1"/>
    </source>
</evidence>
<dbReference type="PANTHER" id="PTHR22760:SF4">
    <property type="entry name" value="GPI MANNOSYLTRANSFERASE 3"/>
    <property type="match status" value="1"/>
</dbReference>
<dbReference type="GO" id="GO:0006506">
    <property type="term" value="P:GPI anchor biosynthetic process"/>
    <property type="evidence" value="ECO:0007669"/>
    <property type="project" value="TreeGrafter"/>
</dbReference>
<evidence type="ECO:0000256" key="2">
    <source>
        <dbReference type="ARBA" id="ARBA00006065"/>
    </source>
</evidence>
<dbReference type="EMBL" id="ALBS01000037">
    <property type="protein sequence ID" value="EJT52001.1"/>
    <property type="molecule type" value="Genomic_DNA"/>
</dbReference>
<keyword evidence="8 10" id="KW-0472">Membrane</keyword>
<accession>J5TPR7</accession>
<evidence type="ECO:0000256" key="6">
    <source>
        <dbReference type="ARBA" id="ARBA00022824"/>
    </source>
</evidence>
<evidence type="ECO:0000256" key="7">
    <source>
        <dbReference type="ARBA" id="ARBA00022989"/>
    </source>
</evidence>
<evidence type="ECO:0000313" key="13">
    <source>
        <dbReference type="Proteomes" id="UP000002748"/>
    </source>
</evidence>
<dbReference type="GeneID" id="25990226"/>
<feature type="signal peptide" evidence="11">
    <location>
        <begin position="1"/>
        <end position="16"/>
    </location>
</feature>
<comment type="subcellular location">
    <subcellularLocation>
        <location evidence="1 10">Endoplasmic reticulum membrane</location>
        <topology evidence="1 10">Multi-pass membrane protein</topology>
    </subcellularLocation>
</comment>
<dbReference type="EC" id="2.4.1.-" evidence="10"/>
<gene>
    <name evidence="12" type="ORF">A1Q1_06714</name>
</gene>
<keyword evidence="3 10" id="KW-0328">Glycosyltransferase</keyword>
<evidence type="ECO:0000256" key="10">
    <source>
        <dbReference type="RuleBase" id="RU363075"/>
    </source>
</evidence>
<dbReference type="Pfam" id="PF03901">
    <property type="entry name" value="Glyco_transf_22"/>
    <property type="match status" value="2"/>
</dbReference>
<evidence type="ECO:0000256" key="5">
    <source>
        <dbReference type="ARBA" id="ARBA00022692"/>
    </source>
</evidence>
<dbReference type="RefSeq" id="XP_014183238.1">
    <property type="nucleotide sequence ID" value="XM_014327763.1"/>
</dbReference>
<comment type="similarity">
    <text evidence="2">Belongs to the glycosyltransferase 22 family. PIGB subfamily.</text>
</comment>